<comment type="similarity">
    <text evidence="1">Belongs to the AB hydrolase superfamily. AB hydrolase 2 family.</text>
</comment>
<dbReference type="EMBL" id="BJUU01000005">
    <property type="protein sequence ID" value="GEK79768.1"/>
    <property type="molecule type" value="Genomic_DNA"/>
</dbReference>
<comment type="caution">
    <text evidence="4">The sequence shown here is derived from an EMBL/GenBank/DDBJ whole genome shotgun (WGS) entry which is preliminary data.</text>
</comment>
<dbReference type="Proteomes" id="UP000321749">
    <property type="component" value="Unassembled WGS sequence"/>
</dbReference>
<dbReference type="SUPFAM" id="SSF53474">
    <property type="entry name" value="alpha/beta-Hydrolases"/>
    <property type="match status" value="1"/>
</dbReference>
<feature type="domain" description="Phospholipase/carboxylesterase/thioesterase" evidence="3">
    <location>
        <begin position="20"/>
        <end position="207"/>
    </location>
</feature>
<dbReference type="GO" id="GO:0008474">
    <property type="term" value="F:palmitoyl-(protein) hydrolase activity"/>
    <property type="evidence" value="ECO:0007669"/>
    <property type="project" value="TreeGrafter"/>
</dbReference>
<organism evidence="4 5">
    <name type="scientific">Agrococcus baldri</name>
    <dbReference type="NCBI Taxonomy" id="153730"/>
    <lineage>
        <taxon>Bacteria</taxon>
        <taxon>Bacillati</taxon>
        <taxon>Actinomycetota</taxon>
        <taxon>Actinomycetes</taxon>
        <taxon>Micrococcales</taxon>
        <taxon>Microbacteriaceae</taxon>
        <taxon>Agrococcus</taxon>
    </lineage>
</organism>
<dbReference type="AlphaFoldDB" id="A0AA87URH7"/>
<evidence type="ECO:0000313" key="5">
    <source>
        <dbReference type="Proteomes" id="UP000321749"/>
    </source>
</evidence>
<reference evidence="4 5" key="1">
    <citation type="submission" date="2019-07" db="EMBL/GenBank/DDBJ databases">
        <title>Whole genome shotgun sequence of Agrococcus baldri NBRC 103055.</title>
        <authorList>
            <person name="Hosoyama A."/>
            <person name="Uohara A."/>
            <person name="Ohji S."/>
            <person name="Ichikawa N."/>
        </authorList>
    </citation>
    <scope>NUCLEOTIDE SEQUENCE [LARGE SCALE GENOMIC DNA]</scope>
    <source>
        <strain evidence="4 5">NBRC 103055</strain>
    </source>
</reference>
<accession>A0AA87URH7</accession>
<sequence length="209" mass="22780">MLQIDADAVRWREGTGSGEDDAELLVVMHGIGSHEGDLFGLAPHLPERLTIASLRAPIPYGGGFAWFEFSPIDSDDHAVIDEAAQAVLAWLDGLERRFARVHLLGFSQGGAMAVQLARLAPERFASITHLASFVHAGSLPGDAALAAQQPRIPVLTTIGDLDEVIHRDKVERSAPWLDAHFDVDRRTYHRAHAIVADELADVVAFLERV</sequence>
<evidence type="ECO:0000256" key="1">
    <source>
        <dbReference type="ARBA" id="ARBA00006499"/>
    </source>
</evidence>
<dbReference type="PANTHER" id="PTHR10655">
    <property type="entry name" value="LYSOPHOSPHOLIPASE-RELATED"/>
    <property type="match status" value="1"/>
</dbReference>
<name>A0AA87URH7_9MICO</name>
<evidence type="ECO:0000259" key="3">
    <source>
        <dbReference type="Pfam" id="PF02230"/>
    </source>
</evidence>
<evidence type="ECO:0000313" key="4">
    <source>
        <dbReference type="EMBL" id="GEK79768.1"/>
    </source>
</evidence>
<dbReference type="Pfam" id="PF02230">
    <property type="entry name" value="Abhydrolase_2"/>
    <property type="match status" value="1"/>
</dbReference>
<protein>
    <submittedName>
        <fullName evidence="4">Esterase</fullName>
    </submittedName>
</protein>
<dbReference type="InterPro" id="IPR050565">
    <property type="entry name" value="LYPA1-2/EST-like"/>
</dbReference>
<dbReference type="Gene3D" id="3.40.50.1820">
    <property type="entry name" value="alpha/beta hydrolase"/>
    <property type="match status" value="1"/>
</dbReference>
<dbReference type="GO" id="GO:0052689">
    <property type="term" value="F:carboxylic ester hydrolase activity"/>
    <property type="evidence" value="ECO:0007669"/>
    <property type="project" value="TreeGrafter"/>
</dbReference>
<dbReference type="InterPro" id="IPR029058">
    <property type="entry name" value="AB_hydrolase_fold"/>
</dbReference>
<dbReference type="RefSeq" id="WP_146793483.1">
    <property type="nucleotide sequence ID" value="NZ_BJUU01000005.1"/>
</dbReference>
<keyword evidence="2" id="KW-0378">Hydrolase</keyword>
<evidence type="ECO:0000256" key="2">
    <source>
        <dbReference type="ARBA" id="ARBA00022801"/>
    </source>
</evidence>
<gene>
    <name evidence="4" type="ORF">ABA31_11190</name>
</gene>
<dbReference type="InterPro" id="IPR003140">
    <property type="entry name" value="PLipase/COase/thioEstase"/>
</dbReference>
<keyword evidence="5" id="KW-1185">Reference proteome</keyword>
<dbReference type="GO" id="GO:0005737">
    <property type="term" value="C:cytoplasm"/>
    <property type="evidence" value="ECO:0007669"/>
    <property type="project" value="TreeGrafter"/>
</dbReference>
<dbReference type="PANTHER" id="PTHR10655:SF17">
    <property type="entry name" value="LYSOPHOSPHOLIPASE-LIKE PROTEIN 1"/>
    <property type="match status" value="1"/>
</dbReference>
<proteinExistence type="inferred from homology"/>